<evidence type="ECO:0000256" key="1">
    <source>
        <dbReference type="SAM" id="Phobius"/>
    </source>
</evidence>
<organism evidence="2 3">
    <name type="scientific">Mangrovihabitans endophyticus</name>
    <dbReference type="NCBI Taxonomy" id="1751298"/>
    <lineage>
        <taxon>Bacteria</taxon>
        <taxon>Bacillati</taxon>
        <taxon>Actinomycetota</taxon>
        <taxon>Actinomycetes</taxon>
        <taxon>Micromonosporales</taxon>
        <taxon>Micromonosporaceae</taxon>
        <taxon>Mangrovihabitans</taxon>
    </lineage>
</organism>
<reference evidence="2" key="2">
    <citation type="submission" date="2020-09" db="EMBL/GenBank/DDBJ databases">
        <authorList>
            <person name="Sun Q."/>
            <person name="Zhou Y."/>
        </authorList>
    </citation>
    <scope>NUCLEOTIDE SEQUENCE</scope>
    <source>
        <strain evidence="2">CGMCC 4.7299</strain>
    </source>
</reference>
<accession>A0A8J3C783</accession>
<keyword evidence="1" id="KW-1133">Transmembrane helix</keyword>
<evidence type="ECO:0000313" key="3">
    <source>
        <dbReference type="Proteomes" id="UP000656042"/>
    </source>
</evidence>
<keyword evidence="1" id="KW-0472">Membrane</keyword>
<dbReference type="EMBL" id="BMMX01000058">
    <property type="protein sequence ID" value="GGL17828.1"/>
    <property type="molecule type" value="Genomic_DNA"/>
</dbReference>
<dbReference type="RefSeq" id="WP_189082753.1">
    <property type="nucleotide sequence ID" value="NZ_BMMX01000058.1"/>
</dbReference>
<feature type="transmembrane region" description="Helical" evidence="1">
    <location>
        <begin position="84"/>
        <end position="106"/>
    </location>
</feature>
<keyword evidence="3" id="KW-1185">Reference proteome</keyword>
<comment type="caution">
    <text evidence="2">The sequence shown here is derived from an EMBL/GenBank/DDBJ whole genome shotgun (WGS) entry which is preliminary data.</text>
</comment>
<proteinExistence type="predicted"/>
<protein>
    <submittedName>
        <fullName evidence="2">Uncharacterized protein</fullName>
    </submittedName>
</protein>
<reference evidence="2" key="1">
    <citation type="journal article" date="2014" name="Int. J. Syst. Evol. Microbiol.">
        <title>Complete genome sequence of Corynebacterium casei LMG S-19264T (=DSM 44701T), isolated from a smear-ripened cheese.</title>
        <authorList>
            <consortium name="US DOE Joint Genome Institute (JGI-PGF)"/>
            <person name="Walter F."/>
            <person name="Albersmeier A."/>
            <person name="Kalinowski J."/>
            <person name="Ruckert C."/>
        </authorList>
    </citation>
    <scope>NUCLEOTIDE SEQUENCE</scope>
    <source>
        <strain evidence="2">CGMCC 4.7299</strain>
    </source>
</reference>
<sequence length="159" mass="17063">MTTFAVPPTGSPAWREIYPVPPLLRLETVGPWCPLDDSRLQVREDGWGCTACQAGWDFHGEAARWLQAATTPAAPVVRWRPSAVLVLAGLAGCAAVAAGLVALLSLLDEHLVLLFAAVIAAAAVAVVLVPLAGRARDWARYRHNTVRVLDVDGEVRDEH</sequence>
<keyword evidence="1" id="KW-0812">Transmembrane</keyword>
<gene>
    <name evidence="2" type="ORF">GCM10012284_60580</name>
</gene>
<feature type="transmembrane region" description="Helical" evidence="1">
    <location>
        <begin position="112"/>
        <end position="133"/>
    </location>
</feature>
<dbReference type="Proteomes" id="UP000656042">
    <property type="component" value="Unassembled WGS sequence"/>
</dbReference>
<name>A0A8J3C783_9ACTN</name>
<evidence type="ECO:0000313" key="2">
    <source>
        <dbReference type="EMBL" id="GGL17828.1"/>
    </source>
</evidence>
<dbReference type="AlphaFoldDB" id="A0A8J3C783"/>